<evidence type="ECO:0000313" key="2">
    <source>
        <dbReference type="EMBL" id="MFC4673526.1"/>
    </source>
</evidence>
<gene>
    <name evidence="2" type="ORF">ACFO6W_07465</name>
</gene>
<name>A0ABV9KU97_9BACT</name>
<keyword evidence="3" id="KW-1185">Reference proteome</keyword>
<reference evidence="3" key="1">
    <citation type="journal article" date="2019" name="Int. J. Syst. Evol. Microbiol.">
        <title>The Global Catalogue of Microorganisms (GCM) 10K type strain sequencing project: providing services to taxonomists for standard genome sequencing and annotation.</title>
        <authorList>
            <consortium name="The Broad Institute Genomics Platform"/>
            <consortium name="The Broad Institute Genome Sequencing Center for Infectious Disease"/>
            <person name="Wu L."/>
            <person name="Ma J."/>
        </authorList>
    </citation>
    <scope>NUCLEOTIDE SEQUENCE [LARGE SCALE GENOMIC DNA]</scope>
    <source>
        <strain evidence="3">CCUG 66188</strain>
    </source>
</reference>
<dbReference type="RefSeq" id="WP_379994884.1">
    <property type="nucleotide sequence ID" value="NZ_JBHSGN010000058.1"/>
</dbReference>
<comment type="caution">
    <text evidence="2">The sequence shown here is derived from an EMBL/GenBank/DDBJ whole genome shotgun (WGS) entry which is preliminary data.</text>
</comment>
<proteinExistence type="predicted"/>
<evidence type="ECO:0000313" key="3">
    <source>
        <dbReference type="Proteomes" id="UP001596023"/>
    </source>
</evidence>
<sequence length="81" mass="9296">MERKKVTIEDIRKLAKALENQPLPRDDRPNITSIDELVRYDELCLKNLNKILHGKESTRYNLPASKIGGGENQHQDADNLL</sequence>
<accession>A0ABV9KU97</accession>
<protein>
    <submittedName>
        <fullName evidence="2">Uncharacterized protein</fullName>
    </submittedName>
</protein>
<dbReference type="Proteomes" id="UP001596023">
    <property type="component" value="Unassembled WGS sequence"/>
</dbReference>
<evidence type="ECO:0000256" key="1">
    <source>
        <dbReference type="SAM" id="MobiDB-lite"/>
    </source>
</evidence>
<feature type="region of interest" description="Disordered" evidence="1">
    <location>
        <begin position="62"/>
        <end position="81"/>
    </location>
</feature>
<dbReference type="EMBL" id="JBHSGN010000058">
    <property type="protein sequence ID" value="MFC4673526.1"/>
    <property type="molecule type" value="Genomic_DNA"/>
</dbReference>
<organism evidence="2 3">
    <name type="scientific">Dysgonomonas termitidis</name>
    <dbReference type="NCBI Taxonomy" id="1516126"/>
    <lineage>
        <taxon>Bacteria</taxon>
        <taxon>Pseudomonadati</taxon>
        <taxon>Bacteroidota</taxon>
        <taxon>Bacteroidia</taxon>
        <taxon>Bacteroidales</taxon>
        <taxon>Dysgonomonadaceae</taxon>
        <taxon>Dysgonomonas</taxon>
    </lineage>
</organism>